<sequence>MVSYRSSSYRISPCSTIMIPALLLLSSLSLTVSEDVGQLLYSEKMDTGTILYDNCDIDTYYKNHRDGEWGWNRLEIASLLLETHRQVVPSDAVSEFLSGGSSMNTTTLFRQFAANTDTRSALAELDKGTAINTVHMIFTQTDIPTSDSITTGWEPGYLWPMNDLTDLLSSVEAIEDEIDHQDEVIAAIHDLHNIRPRHPIVHHGQRTNNWFFNSCQECKLDQNDITVEKSDIVVEQRIDSGRASNTRPQWDGVTFDGNEVQMDGDSTLDDDDGSDHLCVCTQEHALQPPKMARGEVARALLYMNLRYGTRESLLDNNSRASPYLDLTLTDCHPIATDDYDDDRAVEQKKMNTIGYFSRLVEWHLADPPNQREIERNNAICRYYQGNRNPFVDFYEESWVLLDFEQIEREMCAGAGNERDDDDYDGTHFTSDNGDDEEKIGEANGFGCEGLMPGDISFFMVKPSLEVDGTIDLNQIEDWNYKSFGLVTLVDLEPGLVVYVVGVDDEDEDVDVTTAEGGTLKLEVPERGIPAGSFFGYGNRMYLGSEWEPILEAGEESEFSFSVHQLYLYCTDEIEGQSGLQEEYKILAALSTTGKSFGNEGLPSYWKKFEENHSGVKVSEHFTEGVHYGLIILPEDASDSEVSGGYRYDGPTYTKHDPYAKALIDEAYWKRINKLDGDEGIYKSDDEEQSNSSGENMGDVIQVQPRLDGGAIGGISRGSGRALRSPAFCAMAFATSFLPCVILILL</sequence>
<dbReference type="GO" id="GO:0016787">
    <property type="term" value="F:hydrolase activity"/>
    <property type="evidence" value="ECO:0007669"/>
    <property type="project" value="UniProtKB-KW"/>
</dbReference>
<accession>A0A7S0XLG8</accession>
<dbReference type="InterPro" id="IPR007346">
    <property type="entry name" value="Endonuclease-I"/>
</dbReference>
<name>A0A7S0XLG8_9STRA</name>
<organism evidence="4">
    <name type="scientific">Pseudo-nitzschia delicatissima</name>
    <dbReference type="NCBI Taxonomy" id="44447"/>
    <lineage>
        <taxon>Eukaryota</taxon>
        <taxon>Sar</taxon>
        <taxon>Stramenopiles</taxon>
        <taxon>Ochrophyta</taxon>
        <taxon>Bacillariophyta</taxon>
        <taxon>Bacillariophyceae</taxon>
        <taxon>Bacillariophycidae</taxon>
        <taxon>Bacillariales</taxon>
        <taxon>Bacillariaceae</taxon>
        <taxon>Pseudo-nitzschia</taxon>
    </lineage>
</organism>
<evidence type="ECO:0000313" key="4">
    <source>
        <dbReference type="EMBL" id="CAD8729951.1"/>
    </source>
</evidence>
<keyword evidence="2" id="KW-0378">Hydrolase</keyword>
<dbReference type="PANTHER" id="PTHR33607:SF2">
    <property type="entry name" value="ENDONUCLEASE-1"/>
    <property type="match status" value="1"/>
</dbReference>
<feature type="signal peptide" evidence="3">
    <location>
        <begin position="1"/>
        <end position="33"/>
    </location>
</feature>
<dbReference type="AlphaFoldDB" id="A0A7S0XLG8"/>
<dbReference type="EMBL" id="HBFG01001919">
    <property type="protein sequence ID" value="CAD8729951.1"/>
    <property type="molecule type" value="Transcribed_RNA"/>
</dbReference>
<dbReference type="SUPFAM" id="SSF54060">
    <property type="entry name" value="His-Me finger endonucleases"/>
    <property type="match status" value="1"/>
</dbReference>
<protein>
    <submittedName>
        <fullName evidence="4">Uncharacterized protein</fullName>
    </submittedName>
</protein>
<dbReference type="GO" id="GO:0004518">
    <property type="term" value="F:nuclease activity"/>
    <property type="evidence" value="ECO:0007669"/>
    <property type="project" value="UniProtKB-KW"/>
</dbReference>
<reference evidence="4" key="1">
    <citation type="submission" date="2021-01" db="EMBL/GenBank/DDBJ databases">
        <authorList>
            <person name="Corre E."/>
            <person name="Pelletier E."/>
            <person name="Niang G."/>
            <person name="Scheremetjew M."/>
            <person name="Finn R."/>
            <person name="Kale V."/>
            <person name="Holt S."/>
            <person name="Cochrane G."/>
            <person name="Meng A."/>
            <person name="Brown T."/>
            <person name="Cohen L."/>
        </authorList>
    </citation>
    <scope>NUCLEOTIDE SEQUENCE</scope>
    <source>
        <strain evidence="4">B596</strain>
    </source>
</reference>
<proteinExistence type="predicted"/>
<keyword evidence="3" id="KW-0732">Signal</keyword>
<dbReference type="PANTHER" id="PTHR33607">
    <property type="entry name" value="ENDONUCLEASE-1"/>
    <property type="match status" value="1"/>
</dbReference>
<feature type="chain" id="PRO_5031017400" evidence="3">
    <location>
        <begin position="34"/>
        <end position="745"/>
    </location>
</feature>
<evidence type="ECO:0000256" key="3">
    <source>
        <dbReference type="SAM" id="SignalP"/>
    </source>
</evidence>
<evidence type="ECO:0000256" key="1">
    <source>
        <dbReference type="ARBA" id="ARBA00022722"/>
    </source>
</evidence>
<dbReference type="InterPro" id="IPR044925">
    <property type="entry name" value="His-Me_finger_sf"/>
</dbReference>
<evidence type="ECO:0000256" key="2">
    <source>
        <dbReference type="ARBA" id="ARBA00022801"/>
    </source>
</evidence>
<gene>
    <name evidence="4" type="ORF">PDEL0327_LOCUS1444</name>
</gene>
<dbReference type="Pfam" id="PF04231">
    <property type="entry name" value="Endonuclease_1"/>
    <property type="match status" value="1"/>
</dbReference>
<keyword evidence="1" id="KW-0540">Nuclease</keyword>